<dbReference type="Proteomes" id="UP000594535">
    <property type="component" value="Chromosome"/>
</dbReference>
<accession>A0A7S9SAF9</accession>
<evidence type="ECO:0000313" key="2">
    <source>
        <dbReference type="EMBL" id="QPI06417.1"/>
    </source>
</evidence>
<organism evidence="2 3">
    <name type="scientific">Campylobacter concisus</name>
    <dbReference type="NCBI Taxonomy" id="199"/>
    <lineage>
        <taxon>Bacteria</taxon>
        <taxon>Pseudomonadati</taxon>
        <taxon>Campylobacterota</taxon>
        <taxon>Epsilonproteobacteria</taxon>
        <taxon>Campylobacterales</taxon>
        <taxon>Campylobacteraceae</taxon>
        <taxon>Campylobacter</taxon>
    </lineage>
</organism>
<dbReference type="AlphaFoldDB" id="A0A7S9SAF9"/>
<evidence type="ECO:0000313" key="3">
    <source>
        <dbReference type="Proteomes" id="UP000594535"/>
    </source>
</evidence>
<proteinExistence type="predicted"/>
<dbReference type="RefSeq" id="WP_196089116.1">
    <property type="nucleotide sequence ID" value="NZ_CP049232.1"/>
</dbReference>
<reference evidence="2" key="1">
    <citation type="journal article" date="2020" name="Microb. Genom.">
        <title>Analysis of complete Campylobacter concisus genomes identifies genomospecies features, secretion systems and novel plasmids and their association with severe ulcerative colitis.</title>
        <authorList>
            <person name="Liu F."/>
            <person name="Chen S."/>
            <person name="Luu L.D.W."/>
            <person name="Lee S.A."/>
            <person name="Tay A.C.Y."/>
            <person name="Wu R."/>
            <person name="Riordan S.M."/>
            <person name="Lan R."/>
            <person name="Liu L."/>
            <person name="Zhang L."/>
        </authorList>
    </citation>
    <scope>NUCLEOTIDE SEQUENCE [LARGE SCALE GENOMIC DNA]</scope>
    <source>
        <strain evidence="2">H9O-S2</strain>
    </source>
</reference>
<dbReference type="EMBL" id="CP049232">
    <property type="protein sequence ID" value="QPI06417.1"/>
    <property type="molecule type" value="Genomic_DNA"/>
</dbReference>
<gene>
    <name evidence="2" type="ORF">G5B96_03385</name>
</gene>
<keyword evidence="1" id="KW-0175">Coiled coil</keyword>
<protein>
    <submittedName>
        <fullName evidence="2">Uncharacterized protein</fullName>
    </submittedName>
</protein>
<feature type="coiled-coil region" evidence="1">
    <location>
        <begin position="100"/>
        <end position="127"/>
    </location>
</feature>
<sequence length="309" mass="36141">MKGQEKFESQFIIHYYLNDDSHSMNAFVRNAMEKDFLSIVNTISSSLNLKIELESRAAKEGGFIEILDIIEAYPVSSAIIVSSAGYVIKRFLEYRLTGAYKKNKLENEKLELEILKLKKESAGIDENQLEQKLARPISNYYAKIEKYEKIRAVGFGNEINNEYVVQRDEFRDFILIDDKEEEVDDDANIEIISPVLKEGRYKWRGIYKNESIDFSMGDSKFKNDIIDGRYDFGNGSFINCQLFITKTYDEFGNECKNRSYRVAKVYETKRDNLNKWLATHKGLLKQKNNFKERIEPKDLFLDSYNKDTK</sequence>
<name>A0A7S9SAF9_9BACT</name>
<evidence type="ECO:0000256" key="1">
    <source>
        <dbReference type="SAM" id="Coils"/>
    </source>
</evidence>